<dbReference type="AlphaFoldDB" id="A0A1G9SI66"/>
<accession>A0A1G9SI66</accession>
<proteinExistence type="predicted"/>
<dbReference type="Proteomes" id="UP000198683">
    <property type="component" value="Unassembled WGS sequence"/>
</dbReference>
<evidence type="ECO:0000313" key="1">
    <source>
        <dbReference type="EMBL" id="SDM35101.1"/>
    </source>
</evidence>
<protein>
    <submittedName>
        <fullName evidence="1">Uncharacterized protein</fullName>
    </submittedName>
</protein>
<keyword evidence="2" id="KW-1185">Reference proteome</keyword>
<name>A0A1G9SI66_9ACTN</name>
<sequence length="103" mass="11384">MRVVGVDSVSPDTVTLVPAVDPGADREHTVAAFVAPYPIDGQVINCGGHQSHRWIDATHTNRLSGFRQRLIRCVLCFADDVNFRDCEIHAMSSTADIDEFSER</sequence>
<dbReference type="EMBL" id="FNFB01000058">
    <property type="protein sequence ID" value="SDM35101.1"/>
    <property type="molecule type" value="Genomic_DNA"/>
</dbReference>
<reference evidence="1 2" key="1">
    <citation type="submission" date="2016-10" db="EMBL/GenBank/DDBJ databases">
        <authorList>
            <person name="de Groot N.N."/>
        </authorList>
    </citation>
    <scope>NUCLEOTIDE SEQUENCE [LARGE SCALE GENOMIC DNA]</scope>
    <source>
        <strain evidence="1 2">CGMCC 4.5681</strain>
    </source>
</reference>
<gene>
    <name evidence="1" type="ORF">SAMN05421874_15812</name>
</gene>
<evidence type="ECO:0000313" key="2">
    <source>
        <dbReference type="Proteomes" id="UP000198683"/>
    </source>
</evidence>
<organism evidence="1 2">
    <name type="scientific">Nonomuraea maritima</name>
    <dbReference type="NCBI Taxonomy" id="683260"/>
    <lineage>
        <taxon>Bacteria</taxon>
        <taxon>Bacillati</taxon>
        <taxon>Actinomycetota</taxon>
        <taxon>Actinomycetes</taxon>
        <taxon>Streptosporangiales</taxon>
        <taxon>Streptosporangiaceae</taxon>
        <taxon>Nonomuraea</taxon>
    </lineage>
</organism>